<reference evidence="1" key="1">
    <citation type="journal article" date="2021" name="PeerJ">
        <title>Extensive microbial diversity within the chicken gut microbiome revealed by metagenomics and culture.</title>
        <authorList>
            <person name="Gilroy R."/>
            <person name="Ravi A."/>
            <person name="Getino M."/>
            <person name="Pursley I."/>
            <person name="Horton D.L."/>
            <person name="Alikhan N.F."/>
            <person name="Baker D."/>
            <person name="Gharbi K."/>
            <person name="Hall N."/>
            <person name="Watson M."/>
            <person name="Adriaenssens E.M."/>
            <person name="Foster-Nyarko E."/>
            <person name="Jarju S."/>
            <person name="Secka A."/>
            <person name="Antonio M."/>
            <person name="Oren A."/>
            <person name="Chaudhuri R.R."/>
            <person name="La Ragione R."/>
            <person name="Hildebrand F."/>
            <person name="Pallen M.J."/>
        </authorList>
    </citation>
    <scope>NUCLEOTIDE SEQUENCE</scope>
    <source>
        <strain evidence="1">B5_2728</strain>
    </source>
</reference>
<dbReference type="InterPro" id="IPR013783">
    <property type="entry name" value="Ig-like_fold"/>
</dbReference>
<evidence type="ECO:0000313" key="2">
    <source>
        <dbReference type="Proteomes" id="UP000713596"/>
    </source>
</evidence>
<name>A0A948T1L6_9FIRM</name>
<proteinExistence type="predicted"/>
<accession>A0A948T1L6</accession>
<organism evidence="1 2">
    <name type="scientific">Candidatus Allofournierella pullistercoris</name>
    <dbReference type="NCBI Taxonomy" id="2838597"/>
    <lineage>
        <taxon>Bacteria</taxon>
        <taxon>Bacillati</taxon>
        <taxon>Bacillota</taxon>
        <taxon>Clostridia</taxon>
        <taxon>Eubacteriales</taxon>
        <taxon>Oscillospiraceae</taxon>
        <taxon>Allofournierella</taxon>
    </lineage>
</organism>
<dbReference type="Proteomes" id="UP000713596">
    <property type="component" value="Unassembled WGS sequence"/>
</dbReference>
<dbReference type="EMBL" id="JAHLFP010000019">
    <property type="protein sequence ID" value="MBU3805798.1"/>
    <property type="molecule type" value="Genomic_DNA"/>
</dbReference>
<reference evidence="1" key="2">
    <citation type="submission" date="2021-04" db="EMBL/GenBank/DDBJ databases">
        <authorList>
            <person name="Gilroy R."/>
        </authorList>
    </citation>
    <scope>NUCLEOTIDE SEQUENCE</scope>
    <source>
        <strain evidence="1">B5_2728</strain>
    </source>
</reference>
<dbReference type="Gene3D" id="2.60.40.10">
    <property type="entry name" value="Immunoglobulins"/>
    <property type="match status" value="2"/>
</dbReference>
<comment type="caution">
    <text evidence="1">The sequence shown here is derived from an EMBL/GenBank/DDBJ whole genome shotgun (WGS) entry which is preliminary data.</text>
</comment>
<evidence type="ECO:0000313" key="1">
    <source>
        <dbReference type="EMBL" id="MBU3805798.1"/>
    </source>
</evidence>
<dbReference type="AlphaFoldDB" id="A0A948T1L6"/>
<sequence>MRLLKVLSIALAAGALILFAVVLVLQIKNRDHLAPVISISNDVIELSVNDPVGDILKGVTAQDEKDGDVTFSLMVENLSSFVAPGERIATIAAFDQDYHVAKSNLVVRYTDYEKPRFTLTAPLSFVQGTEPTAITSSLTAWDCLDGDVTRRISRAIANEGNPFNSNVEGYYPVTFSVSNSAGDMERFTATVEIYDPTRADLPRIALRESLVYLPVGSAFNPLDFIAQVQVNGSVYQPYEGTLTNVNLIDRGVSLSGDDQYPWEKIQVDSPVDMQTPDWYEVSYTVESAAGTMRTAYLLVCVEE</sequence>
<gene>
    <name evidence="1" type="ORF">H9882_02760</name>
</gene>
<protein>
    <submittedName>
        <fullName evidence="1">Uncharacterized protein</fullName>
    </submittedName>
</protein>